<proteinExistence type="predicted"/>
<reference evidence="2 3" key="1">
    <citation type="submission" date="2015-09" db="EMBL/GenBank/DDBJ databases">
        <title>Draft genome sequence of Thermus scotoductus strain K1 isolated from a geothermal spring in Nagorno-Karabakh, Armenia.</title>
        <authorList>
            <person name="Saghatelyan A."/>
            <person name="Poghosyan L."/>
            <person name="Panosyan H."/>
            <person name="Birkeland N.-K."/>
        </authorList>
    </citation>
    <scope>NUCLEOTIDE SEQUENCE [LARGE SCALE GENOMIC DNA]</scope>
    <source>
        <strain evidence="2 3">K1</strain>
    </source>
</reference>
<dbReference type="GO" id="GO:0002949">
    <property type="term" value="P:tRNA threonylcarbamoyladenosine modification"/>
    <property type="evidence" value="ECO:0007669"/>
    <property type="project" value="InterPro"/>
</dbReference>
<protein>
    <submittedName>
        <fullName evidence="2">tRNA threonylcarbamoyladenosine biosynthesis protein TsaB</fullName>
    </submittedName>
</protein>
<comment type="caution">
    <text evidence="2">The sequence shown here is derived from an EMBL/GenBank/DDBJ whole genome shotgun (WGS) entry which is preliminary data.</text>
</comment>
<organism evidence="2 3">
    <name type="scientific">Thermus scotoductus</name>
    <dbReference type="NCBI Taxonomy" id="37636"/>
    <lineage>
        <taxon>Bacteria</taxon>
        <taxon>Thermotogati</taxon>
        <taxon>Deinococcota</taxon>
        <taxon>Deinococci</taxon>
        <taxon>Thermales</taxon>
        <taxon>Thermaceae</taxon>
        <taxon>Thermus</taxon>
    </lineage>
</organism>
<gene>
    <name evidence="2" type="ORF">AN926_09190</name>
</gene>
<dbReference type="EMBL" id="LJJR01000028">
    <property type="protein sequence ID" value="KPD28288.1"/>
    <property type="molecule type" value="Genomic_DNA"/>
</dbReference>
<evidence type="ECO:0000313" key="2">
    <source>
        <dbReference type="EMBL" id="KPD28288.1"/>
    </source>
</evidence>
<evidence type="ECO:0000259" key="1">
    <source>
        <dbReference type="Pfam" id="PF00814"/>
    </source>
</evidence>
<dbReference type="NCBIfam" id="TIGR03725">
    <property type="entry name" value="T6A_YeaZ"/>
    <property type="match status" value="1"/>
</dbReference>
<dbReference type="Pfam" id="PF00814">
    <property type="entry name" value="TsaD"/>
    <property type="match status" value="1"/>
</dbReference>
<name>A0A0N1KQ72_THESC</name>
<dbReference type="InterPro" id="IPR043129">
    <property type="entry name" value="ATPase_NBD"/>
</dbReference>
<dbReference type="Gene3D" id="3.30.420.40">
    <property type="match status" value="1"/>
</dbReference>
<feature type="domain" description="Gcp-like" evidence="1">
    <location>
        <begin position="32"/>
        <end position="133"/>
    </location>
</feature>
<accession>A0A0N1KQ72</accession>
<dbReference type="SUPFAM" id="SSF53067">
    <property type="entry name" value="Actin-like ATPase domain"/>
    <property type="match status" value="1"/>
</dbReference>
<evidence type="ECO:0000313" key="3">
    <source>
        <dbReference type="Proteomes" id="UP000053099"/>
    </source>
</evidence>
<dbReference type="PATRIC" id="fig|37636.3.peg.1032"/>
<dbReference type="InterPro" id="IPR000905">
    <property type="entry name" value="Gcp-like_dom"/>
</dbReference>
<dbReference type="AlphaFoldDB" id="A0A0N1KQ72"/>
<dbReference type="InterPro" id="IPR022496">
    <property type="entry name" value="T6A_TsaB"/>
</dbReference>
<sequence>MWTLTLDTATPYLSLGLFRGEEGVGRVVRLGRKHEEALFGLLDELLREVGVEREEIGTLVLGEGPGSYTGLRIALAAGMGIALAHGAKVFGVSSLLAACWPFLEEGGPPLTALFTARNGLYYGATYARREGKTLVLEPPRKLKAQEVSRAQLPGSHLLLDVPPDPRALYELLPFARDGVEPLYL</sequence>
<dbReference type="Proteomes" id="UP000053099">
    <property type="component" value="Unassembled WGS sequence"/>
</dbReference>